<dbReference type="Proteomes" id="UP000014760">
    <property type="component" value="Unassembled WGS sequence"/>
</dbReference>
<reference evidence="4 6" key="2">
    <citation type="journal article" date="2013" name="Nature">
        <title>Insights into bilaterian evolution from three spiralian genomes.</title>
        <authorList>
            <person name="Simakov O."/>
            <person name="Marletaz F."/>
            <person name="Cho S.J."/>
            <person name="Edsinger-Gonzales E."/>
            <person name="Havlak P."/>
            <person name="Hellsten U."/>
            <person name="Kuo D.H."/>
            <person name="Larsson T."/>
            <person name="Lv J."/>
            <person name="Arendt D."/>
            <person name="Savage R."/>
            <person name="Osoegawa K."/>
            <person name="de Jong P."/>
            <person name="Grimwood J."/>
            <person name="Chapman J.A."/>
            <person name="Shapiro H."/>
            <person name="Aerts A."/>
            <person name="Otillar R.P."/>
            <person name="Terry A.Y."/>
            <person name="Boore J.L."/>
            <person name="Grigoriev I.V."/>
            <person name="Lindberg D.R."/>
            <person name="Seaver E.C."/>
            <person name="Weisblat D.A."/>
            <person name="Putnam N.H."/>
            <person name="Rokhsar D.S."/>
        </authorList>
    </citation>
    <scope>NUCLEOTIDE SEQUENCE</scope>
    <source>
        <strain evidence="4 6">I ESC-2004</strain>
    </source>
</reference>
<evidence type="ECO:0000259" key="2">
    <source>
        <dbReference type="PROSITE" id="PS50017"/>
    </source>
</evidence>
<dbReference type="SMART" id="SM00005">
    <property type="entry name" value="DEATH"/>
    <property type="match status" value="1"/>
</dbReference>
<evidence type="ECO:0000313" key="6">
    <source>
        <dbReference type="Proteomes" id="UP000014760"/>
    </source>
</evidence>
<dbReference type="PANTHER" id="PTHR48169">
    <property type="entry name" value="DED DOMAIN-CONTAINING PROTEIN"/>
    <property type="match status" value="1"/>
</dbReference>
<sequence length="203" mass="22861">MSNLEFKVMLANLAREMSARDLETMKFMCSDFIPKAVKEEIDSGLQLWTALEERDKLSQGDTAFLRILLQNCVSKRTDLIGILNKYEAQLPSTGVAPSVMVTPHPHHPPNIKEAPPYVPSDVQQAFNIITTDIGRNWRPLVRNLGLSEASIDECVERHPRSLREQVMMALNLWASTPGVNASTEELRKALNKTQLKLIAQKLK</sequence>
<dbReference type="GO" id="GO:0042981">
    <property type="term" value="P:regulation of apoptotic process"/>
    <property type="evidence" value="ECO:0007669"/>
    <property type="project" value="InterPro"/>
</dbReference>
<name>R7VH10_CAPTE</name>
<dbReference type="AlphaFoldDB" id="R7VH10"/>
<dbReference type="GO" id="GO:0006915">
    <property type="term" value="P:apoptotic process"/>
    <property type="evidence" value="ECO:0007669"/>
    <property type="project" value="UniProtKB-KW"/>
</dbReference>
<dbReference type="InterPro" id="IPR001875">
    <property type="entry name" value="DED_dom"/>
</dbReference>
<dbReference type="Pfam" id="PF01335">
    <property type="entry name" value="DED"/>
    <property type="match status" value="1"/>
</dbReference>
<dbReference type="EnsemblMetazoa" id="CapteT171286">
    <property type="protein sequence ID" value="CapteP171286"/>
    <property type="gene ID" value="CapteG171286"/>
</dbReference>
<evidence type="ECO:0000313" key="4">
    <source>
        <dbReference type="EMBL" id="ELU17899.1"/>
    </source>
</evidence>
<dbReference type="Pfam" id="PF00531">
    <property type="entry name" value="Death"/>
    <property type="match status" value="1"/>
</dbReference>
<dbReference type="PROSITE" id="PS50017">
    <property type="entry name" value="DEATH_DOMAIN"/>
    <property type="match status" value="1"/>
</dbReference>
<reference evidence="5" key="3">
    <citation type="submission" date="2015-06" db="UniProtKB">
        <authorList>
            <consortium name="EnsemblMetazoa"/>
        </authorList>
    </citation>
    <scope>IDENTIFICATION</scope>
</reference>
<dbReference type="PROSITE" id="PS50168">
    <property type="entry name" value="DED"/>
    <property type="match status" value="1"/>
</dbReference>
<evidence type="ECO:0000259" key="3">
    <source>
        <dbReference type="PROSITE" id="PS50168"/>
    </source>
</evidence>
<dbReference type="HOGENOM" id="CLU_087961_0_0_1"/>
<dbReference type="CDD" id="cd08336">
    <property type="entry name" value="DED_FADD"/>
    <property type="match status" value="1"/>
</dbReference>
<evidence type="ECO:0000313" key="5">
    <source>
        <dbReference type="EnsemblMetazoa" id="CapteP171286"/>
    </source>
</evidence>
<dbReference type="PANTHER" id="PTHR48169:SF7">
    <property type="entry name" value="CASPASE 10"/>
    <property type="match status" value="1"/>
</dbReference>
<evidence type="ECO:0008006" key="7">
    <source>
        <dbReference type="Google" id="ProtNLM"/>
    </source>
</evidence>
<protein>
    <recommendedName>
        <fullName evidence="7">Death domain-containing protein</fullName>
    </recommendedName>
</protein>
<dbReference type="EMBL" id="AMQN01016606">
    <property type="status" value="NOT_ANNOTATED_CDS"/>
    <property type="molecule type" value="Genomic_DNA"/>
</dbReference>
<keyword evidence="6" id="KW-1185">Reference proteome</keyword>
<dbReference type="STRING" id="283909.R7VH10"/>
<accession>R7VH10</accession>
<organism evidence="4">
    <name type="scientific">Capitella teleta</name>
    <name type="common">Polychaete worm</name>
    <dbReference type="NCBI Taxonomy" id="283909"/>
    <lineage>
        <taxon>Eukaryota</taxon>
        <taxon>Metazoa</taxon>
        <taxon>Spiralia</taxon>
        <taxon>Lophotrochozoa</taxon>
        <taxon>Annelida</taxon>
        <taxon>Polychaeta</taxon>
        <taxon>Sedentaria</taxon>
        <taxon>Scolecida</taxon>
        <taxon>Capitellidae</taxon>
        <taxon>Capitella</taxon>
    </lineage>
</organism>
<gene>
    <name evidence="4" type="ORF">CAPTEDRAFT_171286</name>
</gene>
<dbReference type="OrthoDB" id="100767at2759"/>
<feature type="domain" description="DED" evidence="3">
    <location>
        <begin position="5"/>
        <end position="85"/>
    </location>
</feature>
<dbReference type="SMART" id="SM00031">
    <property type="entry name" value="DED"/>
    <property type="match status" value="1"/>
</dbReference>
<dbReference type="InterPro" id="IPR000488">
    <property type="entry name" value="Death_dom"/>
</dbReference>
<keyword evidence="1" id="KW-0053">Apoptosis</keyword>
<feature type="domain" description="Death" evidence="2">
    <location>
        <begin position="122"/>
        <end position="203"/>
    </location>
</feature>
<proteinExistence type="predicted"/>
<dbReference type="SUPFAM" id="SSF47986">
    <property type="entry name" value="DEATH domain"/>
    <property type="match status" value="1"/>
</dbReference>
<dbReference type="OMA" id="CKMNLVA"/>
<dbReference type="GO" id="GO:0007165">
    <property type="term" value="P:signal transduction"/>
    <property type="evidence" value="ECO:0007669"/>
    <property type="project" value="InterPro"/>
</dbReference>
<dbReference type="InterPro" id="IPR011029">
    <property type="entry name" value="DEATH-like_dom_sf"/>
</dbReference>
<reference evidence="6" key="1">
    <citation type="submission" date="2012-12" db="EMBL/GenBank/DDBJ databases">
        <authorList>
            <person name="Hellsten U."/>
            <person name="Grimwood J."/>
            <person name="Chapman J.A."/>
            <person name="Shapiro H."/>
            <person name="Aerts A."/>
            <person name="Otillar R.P."/>
            <person name="Terry A.Y."/>
            <person name="Boore J.L."/>
            <person name="Simakov O."/>
            <person name="Marletaz F."/>
            <person name="Cho S.-J."/>
            <person name="Edsinger-Gonzales E."/>
            <person name="Havlak P."/>
            <person name="Kuo D.-H."/>
            <person name="Larsson T."/>
            <person name="Lv J."/>
            <person name="Arendt D."/>
            <person name="Savage R."/>
            <person name="Osoegawa K."/>
            <person name="de Jong P."/>
            <person name="Lindberg D.R."/>
            <person name="Seaver E.C."/>
            <person name="Weisblat D.A."/>
            <person name="Putnam N.H."/>
            <person name="Grigoriev I.V."/>
            <person name="Rokhsar D.S."/>
        </authorList>
    </citation>
    <scope>NUCLEOTIDE SEQUENCE</scope>
    <source>
        <strain evidence="6">I ESC-2004</strain>
    </source>
</reference>
<dbReference type="EMBL" id="KB292235">
    <property type="protein sequence ID" value="ELU17899.1"/>
    <property type="molecule type" value="Genomic_DNA"/>
</dbReference>
<dbReference type="Gene3D" id="1.10.533.10">
    <property type="entry name" value="Death Domain, Fas"/>
    <property type="match status" value="2"/>
</dbReference>
<evidence type="ECO:0000256" key="1">
    <source>
        <dbReference type="ARBA" id="ARBA00022703"/>
    </source>
</evidence>